<protein>
    <submittedName>
        <fullName evidence="4">Monooxygenase</fullName>
    </submittedName>
</protein>
<evidence type="ECO:0000313" key="5">
    <source>
        <dbReference type="Proteomes" id="UP000248749"/>
    </source>
</evidence>
<dbReference type="PANTHER" id="PTHR13789:SF309">
    <property type="entry name" value="PUTATIVE (AFU_ORTHOLOGUE AFUA_6G14510)-RELATED"/>
    <property type="match status" value="1"/>
</dbReference>
<keyword evidence="2 4" id="KW-0503">Monooxygenase</keyword>
<comment type="caution">
    <text evidence="4">The sequence shown here is derived from an EMBL/GenBank/DDBJ whole genome shotgun (WGS) entry which is preliminary data.</text>
</comment>
<proteinExistence type="predicted"/>
<dbReference type="GO" id="GO:0071949">
    <property type="term" value="F:FAD binding"/>
    <property type="evidence" value="ECO:0007669"/>
    <property type="project" value="InterPro"/>
</dbReference>
<feature type="domain" description="FAD-binding" evidence="3">
    <location>
        <begin position="3"/>
        <end position="345"/>
    </location>
</feature>
<name>A0A2W2BSU3_9ACTN</name>
<evidence type="ECO:0000259" key="3">
    <source>
        <dbReference type="Pfam" id="PF01494"/>
    </source>
</evidence>
<gene>
    <name evidence="4" type="ORF">C1I99_24555</name>
</gene>
<evidence type="ECO:0000256" key="1">
    <source>
        <dbReference type="ARBA" id="ARBA00023002"/>
    </source>
</evidence>
<dbReference type="AlphaFoldDB" id="A0A2W2BSU3"/>
<dbReference type="InterPro" id="IPR002938">
    <property type="entry name" value="FAD-bd"/>
</dbReference>
<dbReference type="InterPro" id="IPR050493">
    <property type="entry name" value="FAD-dep_Monooxygenase_BioMet"/>
</dbReference>
<dbReference type="PRINTS" id="PR00420">
    <property type="entry name" value="RNGMNOXGNASE"/>
</dbReference>
<accession>A0A2W2BSU3</accession>
<dbReference type="GO" id="GO:0004497">
    <property type="term" value="F:monooxygenase activity"/>
    <property type="evidence" value="ECO:0007669"/>
    <property type="project" value="UniProtKB-KW"/>
</dbReference>
<dbReference type="Proteomes" id="UP000248749">
    <property type="component" value="Unassembled WGS sequence"/>
</dbReference>
<dbReference type="InterPro" id="IPR036188">
    <property type="entry name" value="FAD/NAD-bd_sf"/>
</dbReference>
<dbReference type="Pfam" id="PF01494">
    <property type="entry name" value="FAD_binding_3"/>
    <property type="match status" value="1"/>
</dbReference>
<dbReference type="Gene3D" id="3.50.50.60">
    <property type="entry name" value="FAD/NAD(P)-binding domain"/>
    <property type="match status" value="1"/>
</dbReference>
<organism evidence="4 5">
    <name type="scientific">Micromonospora deserti</name>
    <dbReference type="NCBI Taxonomy" id="2070366"/>
    <lineage>
        <taxon>Bacteria</taxon>
        <taxon>Bacillati</taxon>
        <taxon>Actinomycetota</taxon>
        <taxon>Actinomycetes</taxon>
        <taxon>Micromonosporales</taxon>
        <taxon>Micromonosporaceae</taxon>
        <taxon>Micromonospora</taxon>
    </lineage>
</organism>
<dbReference type="EMBL" id="POUB01000230">
    <property type="protein sequence ID" value="PZF90311.1"/>
    <property type="molecule type" value="Genomic_DNA"/>
</dbReference>
<evidence type="ECO:0000256" key="2">
    <source>
        <dbReference type="ARBA" id="ARBA00023033"/>
    </source>
</evidence>
<dbReference type="SUPFAM" id="SSF51905">
    <property type="entry name" value="FAD/NAD(P)-binding domain"/>
    <property type="match status" value="1"/>
</dbReference>
<evidence type="ECO:0000313" key="4">
    <source>
        <dbReference type="EMBL" id="PZF90311.1"/>
    </source>
</evidence>
<dbReference type="PANTHER" id="PTHR13789">
    <property type="entry name" value="MONOOXYGENASE"/>
    <property type="match status" value="1"/>
</dbReference>
<dbReference type="OrthoDB" id="9782160at2"/>
<keyword evidence="5" id="KW-1185">Reference proteome</keyword>
<reference evidence="4 5" key="1">
    <citation type="submission" date="2018-01" db="EMBL/GenBank/DDBJ databases">
        <title>Draft genome sequence of Salinispora sp. 13K206.</title>
        <authorList>
            <person name="Sahin N."/>
            <person name="Saygin H."/>
            <person name="Ay H."/>
        </authorList>
    </citation>
    <scope>NUCLEOTIDE SEQUENCE [LARGE SCALE GENOMIC DNA]</scope>
    <source>
        <strain evidence="4 5">13K206</strain>
    </source>
</reference>
<keyword evidence="1" id="KW-0560">Oxidoreductase</keyword>
<sequence>MKKALIVGGGIGGTAMAMALQRAGIESRIFEAYDRPAEYTGLFLNVASNGLDALRAIDVEVVERADGFPMPRMVMWSGTGKRLGEVANGMPLPDGTVSVCVRRGALQKALREQALDRGIGIEYGKRLETYEVTADGVVVAKFTDGTDAAGDILIGADGIRSRTRQILDANSAKPRFTGLVGVGGYSRADLAPTTDTQHFIFGKRAFFGYLVRESGETYWFANLHRSDEPIRKELAAIPTAQWQRQLRDLFADDLPVINEIITNSVGDIGAHLVYDIPTSPVWHRGPAVLIGDAVHATSPSAGQGASMAVEDAVILARCLRDAPDINAAFTAYEQLRRPRVERVVAYSKTLSNSKSAGPVARVFRDLVMPIALKLFAGQKSHAWMYTHHIDWNEKVAMHVA</sequence>
<dbReference type="RefSeq" id="WP_111136574.1">
    <property type="nucleotide sequence ID" value="NZ_POUB01000230.1"/>
</dbReference>